<evidence type="ECO:0000313" key="3">
    <source>
        <dbReference type="Proteomes" id="UP000037251"/>
    </source>
</evidence>
<dbReference type="OrthoDB" id="4338664at2"/>
<dbReference type="EMBL" id="LGUS01000167">
    <property type="protein sequence ID" value="KOG34101.1"/>
    <property type="molecule type" value="Genomic_DNA"/>
</dbReference>
<dbReference type="AlphaFoldDB" id="A0A0L8L7N6"/>
<keyword evidence="1" id="KW-0812">Transmembrane</keyword>
<comment type="caution">
    <text evidence="2">The sequence shown here is derived from an EMBL/GenBank/DDBJ whole genome shotgun (WGS) entry which is preliminary data.</text>
</comment>
<keyword evidence="1" id="KW-1133">Transmembrane helix</keyword>
<keyword evidence="1" id="KW-0472">Membrane</keyword>
<proteinExistence type="predicted"/>
<dbReference type="eggNOG" id="ENOG5031T3H">
    <property type="taxonomic scope" value="Bacteria"/>
</dbReference>
<evidence type="ECO:0000313" key="2">
    <source>
        <dbReference type="EMBL" id="KOG34101.1"/>
    </source>
</evidence>
<dbReference type="RefSeq" id="WP_030043159.1">
    <property type="nucleotide sequence ID" value="NZ_KL575627.1"/>
</dbReference>
<reference evidence="3" key="1">
    <citation type="submission" date="2015-07" db="EMBL/GenBank/DDBJ databases">
        <authorList>
            <person name="Ju K.-S."/>
            <person name="Doroghazi J.R."/>
            <person name="Metcalf W.W."/>
        </authorList>
    </citation>
    <scope>NUCLEOTIDE SEQUENCE [LARGE SCALE GENOMIC DNA]</scope>
    <source>
        <strain evidence="3">NRRL 2290</strain>
    </source>
</reference>
<name>A0A0L8L7N6_9ACTN</name>
<evidence type="ECO:0000256" key="1">
    <source>
        <dbReference type="SAM" id="Phobius"/>
    </source>
</evidence>
<accession>A0A0L8L7N6</accession>
<dbReference type="PATRIC" id="fig|67356.5.peg.4353"/>
<feature type="transmembrane region" description="Helical" evidence="1">
    <location>
        <begin position="35"/>
        <end position="60"/>
    </location>
</feature>
<keyword evidence="3" id="KW-1185">Reference proteome</keyword>
<dbReference type="STRING" id="67356.AQJ84_30920"/>
<gene>
    <name evidence="2" type="ORF">ADK37_20460</name>
</gene>
<organism evidence="2 3">
    <name type="scientific">Streptomyces resistomycificus</name>
    <dbReference type="NCBI Taxonomy" id="67356"/>
    <lineage>
        <taxon>Bacteria</taxon>
        <taxon>Bacillati</taxon>
        <taxon>Actinomycetota</taxon>
        <taxon>Actinomycetes</taxon>
        <taxon>Kitasatosporales</taxon>
        <taxon>Streptomycetaceae</taxon>
        <taxon>Streptomyces</taxon>
        <taxon>Streptomyces aurantiacus group</taxon>
    </lineage>
</organism>
<dbReference type="Proteomes" id="UP000037251">
    <property type="component" value="Unassembled WGS sequence"/>
</dbReference>
<sequence length="80" mass="8271">MLRHEFQPGRLVAGFFLILAGVVYAGDAGGLWETPWFVVIPVVTGGLCVAGAVGVLAQAVRGRRGAGRTNPAGAQPREPS</sequence>
<protein>
    <submittedName>
        <fullName evidence="2">Uncharacterized protein</fullName>
    </submittedName>
</protein>